<dbReference type="Proteomes" id="UP000681967">
    <property type="component" value="Unassembled WGS sequence"/>
</dbReference>
<evidence type="ECO:0000313" key="9">
    <source>
        <dbReference type="EMBL" id="CAF4134182.1"/>
    </source>
</evidence>
<dbReference type="Proteomes" id="UP000663887">
    <property type="component" value="Unassembled WGS sequence"/>
</dbReference>
<evidence type="ECO:0000313" key="3">
    <source>
        <dbReference type="EMBL" id="CAF1563094.1"/>
    </source>
</evidence>
<dbReference type="EMBL" id="CAJOBF010000621">
    <property type="protein sequence ID" value="CAF3845094.1"/>
    <property type="molecule type" value="Genomic_DNA"/>
</dbReference>
<dbReference type="Proteomes" id="UP000681720">
    <property type="component" value="Unassembled WGS sequence"/>
</dbReference>
<evidence type="ECO:0000313" key="2">
    <source>
        <dbReference type="EMBL" id="CAF1398543.1"/>
    </source>
</evidence>
<proteinExistence type="predicted"/>
<dbReference type="EMBL" id="CAJNOW010009438">
    <property type="protein sequence ID" value="CAF1563094.1"/>
    <property type="molecule type" value="Genomic_DNA"/>
</dbReference>
<dbReference type="EMBL" id="CAJOBJ010009283">
    <property type="protein sequence ID" value="CAF4134182.1"/>
    <property type="molecule type" value="Genomic_DNA"/>
</dbReference>
<dbReference type="Proteomes" id="UP000663834">
    <property type="component" value="Unassembled WGS sequence"/>
</dbReference>
<gene>
    <name evidence="6" type="ORF">BYL167_LOCUS1698</name>
    <name evidence="2" type="ORF">CJN711_LOCUS21847</name>
    <name evidence="9" type="ORF">GIL414_LOCUS18679</name>
    <name evidence="3" type="ORF">KQP761_LOCUS18530</name>
    <name evidence="7" type="ORF">OVN521_LOCUS4215</name>
    <name evidence="10" type="ORF">SMN809_LOCUS82973</name>
    <name evidence="8" type="ORF">UXM345_LOCUS7478</name>
    <name evidence="4" type="ORF">WKI299_LOCUS11070</name>
    <name evidence="5" type="ORF">XDN619_LOCUS16631</name>
</gene>
<dbReference type="InterPro" id="IPR018637">
    <property type="entry name" value="DUF2059"/>
</dbReference>
<dbReference type="AlphaFoldDB" id="A0A815XXA1"/>
<evidence type="ECO:0000313" key="8">
    <source>
        <dbReference type="EMBL" id="CAF3845094.1"/>
    </source>
</evidence>
<accession>A0A815XXA1</accession>
<evidence type="ECO:0000259" key="1">
    <source>
        <dbReference type="Pfam" id="PF09832"/>
    </source>
</evidence>
<dbReference type="EMBL" id="CAJNOV010010237">
    <property type="protein sequence ID" value="CAF1398543.1"/>
    <property type="molecule type" value="Genomic_DNA"/>
</dbReference>
<dbReference type="Proteomes" id="UP000663842">
    <property type="component" value="Unassembled WGS sequence"/>
</dbReference>
<dbReference type="EMBL" id="CAJNRG010007072">
    <property type="protein sequence ID" value="CAF2091181.1"/>
    <property type="molecule type" value="Genomic_DNA"/>
</dbReference>
<evidence type="ECO:0000313" key="11">
    <source>
        <dbReference type="Proteomes" id="UP000663834"/>
    </source>
</evidence>
<dbReference type="Proteomes" id="UP000663855">
    <property type="component" value="Unassembled WGS sequence"/>
</dbReference>
<evidence type="ECO:0000313" key="6">
    <source>
        <dbReference type="EMBL" id="CAF3776478.1"/>
    </source>
</evidence>
<dbReference type="Proteomes" id="UP000663866">
    <property type="component" value="Unassembled WGS sequence"/>
</dbReference>
<sequence>MYFVRSTPIIVTLLLIVTLIEVKSTYRSLSSRNIKDLIKYFLNLTGVENEYARFLNFLHIYPPTDNVKKRAFYDELFSINAYLSDLTRSYAKYYTLDEINELIIFYSSSVDQKLIQANSELNRQMEDITLTKISDYIFTSSEHGFSIPL</sequence>
<evidence type="ECO:0000313" key="10">
    <source>
        <dbReference type="EMBL" id="CAF5222721.1"/>
    </source>
</evidence>
<organism evidence="3 11">
    <name type="scientific">Rotaria magnacalcarata</name>
    <dbReference type="NCBI Taxonomy" id="392030"/>
    <lineage>
        <taxon>Eukaryota</taxon>
        <taxon>Metazoa</taxon>
        <taxon>Spiralia</taxon>
        <taxon>Gnathifera</taxon>
        <taxon>Rotifera</taxon>
        <taxon>Eurotatoria</taxon>
        <taxon>Bdelloidea</taxon>
        <taxon>Philodinida</taxon>
        <taxon>Philodinidae</taxon>
        <taxon>Rotaria</taxon>
    </lineage>
</organism>
<dbReference type="Proteomes" id="UP000676336">
    <property type="component" value="Unassembled WGS sequence"/>
</dbReference>
<name>A0A815XXA1_9BILA</name>
<dbReference type="EMBL" id="CAJOBH010000268">
    <property type="protein sequence ID" value="CAF3776478.1"/>
    <property type="molecule type" value="Genomic_DNA"/>
</dbReference>
<dbReference type="Pfam" id="PF09832">
    <property type="entry name" value="DUF2059"/>
    <property type="match status" value="1"/>
</dbReference>
<evidence type="ECO:0000313" key="12">
    <source>
        <dbReference type="Proteomes" id="UP000663866"/>
    </source>
</evidence>
<evidence type="ECO:0000313" key="5">
    <source>
        <dbReference type="EMBL" id="CAF2091181.1"/>
    </source>
</evidence>
<feature type="domain" description="DUF2059" evidence="1">
    <location>
        <begin position="86"/>
        <end position="129"/>
    </location>
</feature>
<dbReference type="OrthoDB" id="9975832at2759"/>
<dbReference type="EMBL" id="CAJOBI010353667">
    <property type="protein sequence ID" value="CAF5222721.1"/>
    <property type="molecule type" value="Genomic_DNA"/>
</dbReference>
<protein>
    <recommendedName>
        <fullName evidence="1">DUF2059 domain-containing protein</fullName>
    </recommendedName>
</protein>
<reference evidence="3" key="1">
    <citation type="submission" date="2021-02" db="EMBL/GenBank/DDBJ databases">
        <authorList>
            <person name="Nowell W R."/>
        </authorList>
    </citation>
    <scope>NUCLEOTIDE SEQUENCE</scope>
</reference>
<evidence type="ECO:0000313" key="7">
    <source>
        <dbReference type="EMBL" id="CAF3806984.1"/>
    </source>
</evidence>
<dbReference type="EMBL" id="CAJNRF010004015">
    <property type="protein sequence ID" value="CAF2055217.1"/>
    <property type="molecule type" value="Genomic_DNA"/>
</dbReference>
<dbReference type="Proteomes" id="UP000663856">
    <property type="component" value="Unassembled WGS sequence"/>
</dbReference>
<comment type="caution">
    <text evidence="3">The sequence shown here is derived from an EMBL/GenBank/DDBJ whole genome shotgun (WGS) entry which is preliminary data.</text>
</comment>
<evidence type="ECO:0000313" key="4">
    <source>
        <dbReference type="EMBL" id="CAF2055217.1"/>
    </source>
</evidence>
<dbReference type="EMBL" id="CAJOBG010000386">
    <property type="protein sequence ID" value="CAF3806984.1"/>
    <property type="molecule type" value="Genomic_DNA"/>
</dbReference>
<keyword evidence="12" id="KW-1185">Reference proteome</keyword>